<accession>A0A7X9RRN1</accession>
<dbReference type="InterPro" id="IPR017850">
    <property type="entry name" value="Alkaline_phosphatase_core_sf"/>
</dbReference>
<dbReference type="PANTHER" id="PTHR42693:SF42">
    <property type="entry name" value="ARYLSULFATASE G"/>
    <property type="match status" value="1"/>
</dbReference>
<evidence type="ECO:0000256" key="6">
    <source>
        <dbReference type="ARBA" id="ARBA00022837"/>
    </source>
</evidence>
<evidence type="ECO:0000256" key="3">
    <source>
        <dbReference type="ARBA" id="ARBA00022723"/>
    </source>
</evidence>
<dbReference type="CDD" id="cd16144">
    <property type="entry name" value="ARS_like"/>
    <property type="match status" value="1"/>
</dbReference>
<evidence type="ECO:0000313" key="8">
    <source>
        <dbReference type="EMBL" id="NME68058.1"/>
    </source>
</evidence>
<proteinExistence type="inferred from homology"/>
<keyword evidence="6" id="KW-0106">Calcium</keyword>
<name>A0A7X9RRN1_9BACT</name>
<evidence type="ECO:0000313" key="9">
    <source>
        <dbReference type="Proteomes" id="UP000576082"/>
    </source>
</evidence>
<protein>
    <submittedName>
        <fullName evidence="8">Sulfatase</fullName>
    </submittedName>
</protein>
<dbReference type="GO" id="GO:0046872">
    <property type="term" value="F:metal ion binding"/>
    <property type="evidence" value="ECO:0007669"/>
    <property type="project" value="UniProtKB-KW"/>
</dbReference>
<dbReference type="InterPro" id="IPR050738">
    <property type="entry name" value="Sulfatase"/>
</dbReference>
<dbReference type="Proteomes" id="UP000576082">
    <property type="component" value="Unassembled WGS sequence"/>
</dbReference>
<evidence type="ECO:0000256" key="2">
    <source>
        <dbReference type="ARBA" id="ARBA00008779"/>
    </source>
</evidence>
<keyword evidence="4" id="KW-0732">Signal</keyword>
<keyword evidence="3" id="KW-0479">Metal-binding</keyword>
<evidence type="ECO:0000256" key="5">
    <source>
        <dbReference type="ARBA" id="ARBA00022801"/>
    </source>
</evidence>
<dbReference type="Pfam" id="PF00884">
    <property type="entry name" value="Sulfatase"/>
    <property type="match status" value="1"/>
</dbReference>
<comment type="cofactor">
    <cofactor evidence="1">
        <name>Ca(2+)</name>
        <dbReference type="ChEBI" id="CHEBI:29108"/>
    </cofactor>
</comment>
<dbReference type="PROSITE" id="PS00523">
    <property type="entry name" value="SULFATASE_1"/>
    <property type="match status" value="1"/>
</dbReference>
<dbReference type="PROSITE" id="PS00149">
    <property type="entry name" value="SULFATASE_2"/>
    <property type="match status" value="1"/>
</dbReference>
<keyword evidence="9" id="KW-1185">Reference proteome</keyword>
<dbReference type="Gene3D" id="3.30.1120.10">
    <property type="match status" value="1"/>
</dbReference>
<comment type="caution">
    <text evidence="8">The sequence shown here is derived from an EMBL/GenBank/DDBJ whole genome shotgun (WGS) entry which is preliminary data.</text>
</comment>
<gene>
    <name evidence="8" type="ORF">HHU12_08810</name>
</gene>
<reference evidence="8 9" key="1">
    <citation type="submission" date="2020-04" db="EMBL/GenBank/DDBJ databases">
        <title>Flammeovirga sp. SR4, a novel species isolated from seawater.</title>
        <authorList>
            <person name="Wang X."/>
        </authorList>
    </citation>
    <scope>NUCLEOTIDE SEQUENCE [LARGE SCALE GENOMIC DNA]</scope>
    <source>
        <strain evidence="8 9">ATCC 23126</strain>
    </source>
</reference>
<dbReference type="GO" id="GO:0004065">
    <property type="term" value="F:arylsulfatase activity"/>
    <property type="evidence" value="ECO:0007669"/>
    <property type="project" value="TreeGrafter"/>
</dbReference>
<dbReference type="AlphaFoldDB" id="A0A7X9RRN1"/>
<evidence type="ECO:0000256" key="1">
    <source>
        <dbReference type="ARBA" id="ARBA00001913"/>
    </source>
</evidence>
<evidence type="ECO:0000256" key="4">
    <source>
        <dbReference type="ARBA" id="ARBA00022729"/>
    </source>
</evidence>
<evidence type="ECO:0000259" key="7">
    <source>
        <dbReference type="Pfam" id="PF00884"/>
    </source>
</evidence>
<dbReference type="SUPFAM" id="SSF53649">
    <property type="entry name" value="Alkaline phosphatase-like"/>
    <property type="match status" value="1"/>
</dbReference>
<dbReference type="Gene3D" id="3.40.720.10">
    <property type="entry name" value="Alkaline Phosphatase, subunit A"/>
    <property type="match status" value="1"/>
</dbReference>
<dbReference type="InterPro" id="IPR000917">
    <property type="entry name" value="Sulfatase_N"/>
</dbReference>
<dbReference type="InterPro" id="IPR024607">
    <property type="entry name" value="Sulfatase_CS"/>
</dbReference>
<feature type="domain" description="Sulfatase N-terminal" evidence="7">
    <location>
        <begin position="16"/>
        <end position="367"/>
    </location>
</feature>
<dbReference type="EMBL" id="JABANE010000018">
    <property type="protein sequence ID" value="NME68058.1"/>
    <property type="molecule type" value="Genomic_DNA"/>
</dbReference>
<comment type="similarity">
    <text evidence="2">Belongs to the sulfatase family.</text>
</comment>
<keyword evidence="5" id="KW-0378">Hydrolase</keyword>
<dbReference type="PANTHER" id="PTHR42693">
    <property type="entry name" value="ARYLSULFATASE FAMILY MEMBER"/>
    <property type="match status" value="1"/>
</dbReference>
<organism evidence="8 9">
    <name type="scientific">Flammeovirga aprica JL-4</name>
    <dbReference type="NCBI Taxonomy" id="694437"/>
    <lineage>
        <taxon>Bacteria</taxon>
        <taxon>Pseudomonadati</taxon>
        <taxon>Bacteroidota</taxon>
        <taxon>Cytophagia</taxon>
        <taxon>Cytophagales</taxon>
        <taxon>Flammeovirgaceae</taxon>
        <taxon>Flammeovirga</taxon>
    </lineage>
</organism>
<sequence length="499" mass="56351">MLFFSINVEAKNKPKPNVIFILVDDLGYMDLGCYGSSFYETPNLDGLAKKSVMFTNAYAASPVCSPTRSSVMTGKYPSRIKMTNHSGIAGPKGPGYKMNAPKPVGSLPLEEYTLAEAMKDNGYFTAHVGKWHLQNHGEKGKAHYPEAHGFDVNVAGHNAGQPGSYFFPYQHPKHIWSNVPGLEDGLPEEYLTDRLTTEAINIIQEKREKPFFLNLWYYTVHTPLEGKKEKIEKYIKKAKKMGIDGVLDGVPEHNHYQKKIQNNLSYAAMVESMDENIGRIIASLKKEGLYDNTIIIMTSDNGGLSTGRGAYSATSNLPLRAGKAWVYEGGIREPLLVYWPEKTKKGVQCNEPVVSTDFYPTILDMVGAKKVNEQHLDGESLLPLLKNSNASLKREALYFHYPHYHNENSMGPSGAIRMGDYKLVERFDDMSVELYNLKDDLGETKDISKENPELTAKMKEKLHKWRKETDAVMPTMNTNYDSSKDRNLIKRTMEEFYNK</sequence>